<comment type="caution">
    <text evidence="2">The sequence shown here is derived from an EMBL/GenBank/DDBJ whole genome shotgun (WGS) entry which is preliminary data.</text>
</comment>
<evidence type="ECO:0000313" key="2">
    <source>
        <dbReference type="EMBL" id="MBO8416257.1"/>
    </source>
</evidence>
<gene>
    <name evidence="2" type="ORF">IAB19_07765</name>
</gene>
<protein>
    <submittedName>
        <fullName evidence="2">Uncharacterized protein</fullName>
    </submittedName>
</protein>
<feature type="region of interest" description="Disordered" evidence="1">
    <location>
        <begin position="1"/>
        <end position="29"/>
    </location>
</feature>
<proteinExistence type="predicted"/>
<evidence type="ECO:0000256" key="1">
    <source>
        <dbReference type="SAM" id="MobiDB-lite"/>
    </source>
</evidence>
<dbReference type="AlphaFoldDB" id="A0A9D9GQT2"/>
<reference evidence="2" key="1">
    <citation type="submission" date="2020-10" db="EMBL/GenBank/DDBJ databases">
        <authorList>
            <person name="Gilroy R."/>
        </authorList>
    </citation>
    <scope>NUCLEOTIDE SEQUENCE</scope>
    <source>
        <strain evidence="2">17213</strain>
    </source>
</reference>
<name>A0A9D9GQT2_9GAMM</name>
<dbReference type="Proteomes" id="UP000823631">
    <property type="component" value="Unassembled WGS sequence"/>
</dbReference>
<feature type="compositionally biased region" description="Basic residues" evidence="1">
    <location>
        <begin position="9"/>
        <end position="20"/>
    </location>
</feature>
<reference evidence="2" key="2">
    <citation type="journal article" date="2021" name="PeerJ">
        <title>Extensive microbial diversity within the chicken gut microbiome revealed by metagenomics and culture.</title>
        <authorList>
            <person name="Gilroy R."/>
            <person name="Ravi A."/>
            <person name="Getino M."/>
            <person name="Pursley I."/>
            <person name="Horton D.L."/>
            <person name="Alikhan N.F."/>
            <person name="Baker D."/>
            <person name="Gharbi K."/>
            <person name="Hall N."/>
            <person name="Watson M."/>
            <person name="Adriaenssens E.M."/>
            <person name="Foster-Nyarko E."/>
            <person name="Jarju S."/>
            <person name="Secka A."/>
            <person name="Antonio M."/>
            <person name="Oren A."/>
            <person name="Chaudhuri R.R."/>
            <person name="La Ragione R."/>
            <person name="Hildebrand F."/>
            <person name="Pallen M.J."/>
        </authorList>
    </citation>
    <scope>NUCLEOTIDE SEQUENCE</scope>
    <source>
        <strain evidence="2">17213</strain>
    </source>
</reference>
<accession>A0A9D9GQT2</accession>
<dbReference type="EMBL" id="JADINH010000165">
    <property type="protein sequence ID" value="MBO8416257.1"/>
    <property type="molecule type" value="Genomic_DNA"/>
</dbReference>
<evidence type="ECO:0000313" key="3">
    <source>
        <dbReference type="Proteomes" id="UP000823631"/>
    </source>
</evidence>
<sequence length="272" mass="30397">MSQKSAQKSAKRAQKIKKEKAKAQTAAAKKADKPSIISGQLVEKAFSLCHSYVRGSKDVLEASPLMLSCLALTELYCRMHLENTGTIPAADGESGKFTIPEEQHKLDQEVFSAAFMPPVCTPAQQRLGRLYAAVCAKLSAEEFEEKYQTNEKQDATLETRYLPILSALDEVSDLFYFDYLQEHATKWNIPFDLLELGRALLAAFIEKSADGPLGYAQCAELAQSMGAEYQEQMKAGEHKYTPEEQQAKFDEVKALFKKEAENGSWDLDDFED</sequence>
<organism evidence="2 3">
    <name type="scientific">Candidatus Avisuccinivibrio stercorigallinarum</name>
    <dbReference type="NCBI Taxonomy" id="2840704"/>
    <lineage>
        <taxon>Bacteria</taxon>
        <taxon>Pseudomonadati</taxon>
        <taxon>Pseudomonadota</taxon>
        <taxon>Gammaproteobacteria</taxon>
        <taxon>Aeromonadales</taxon>
        <taxon>Succinivibrionaceae</taxon>
        <taxon>Succinivibrionaceae incertae sedis</taxon>
        <taxon>Candidatus Avisuccinivibrio</taxon>
    </lineage>
</organism>